<proteinExistence type="predicted"/>
<sequence length="71" mass="7758">MIGSSREDARARFESSIPILRVANLAFSLAHYRSVLGFAMDWQSPATIASVSRDRCGLFLAQGDQGNPGTW</sequence>
<dbReference type="AlphaFoldDB" id="A0A538TY62"/>
<evidence type="ECO:0000313" key="2">
    <source>
        <dbReference type="Proteomes" id="UP000319836"/>
    </source>
</evidence>
<protein>
    <submittedName>
        <fullName evidence="1">Bleomycin resistance family protein</fullName>
    </submittedName>
</protein>
<organism evidence="1 2">
    <name type="scientific">Eiseniibacteriota bacterium</name>
    <dbReference type="NCBI Taxonomy" id="2212470"/>
    <lineage>
        <taxon>Bacteria</taxon>
        <taxon>Candidatus Eiseniibacteriota</taxon>
    </lineage>
</organism>
<evidence type="ECO:0000313" key="1">
    <source>
        <dbReference type="EMBL" id="TMQ68585.1"/>
    </source>
</evidence>
<accession>A0A538TY62</accession>
<dbReference type="Proteomes" id="UP000319836">
    <property type="component" value="Unassembled WGS sequence"/>
</dbReference>
<comment type="caution">
    <text evidence="1">The sequence shown here is derived from an EMBL/GenBank/DDBJ whole genome shotgun (WGS) entry which is preliminary data.</text>
</comment>
<name>A0A538TY62_UNCEI</name>
<dbReference type="SUPFAM" id="SSF54593">
    <property type="entry name" value="Glyoxalase/Bleomycin resistance protein/Dihydroxybiphenyl dioxygenase"/>
    <property type="match status" value="1"/>
</dbReference>
<dbReference type="EMBL" id="VBPA01000394">
    <property type="protein sequence ID" value="TMQ68585.1"/>
    <property type="molecule type" value="Genomic_DNA"/>
</dbReference>
<dbReference type="InterPro" id="IPR029068">
    <property type="entry name" value="Glyas_Bleomycin-R_OHBP_Dase"/>
</dbReference>
<dbReference type="Gene3D" id="3.10.180.10">
    <property type="entry name" value="2,3-Dihydroxybiphenyl 1,2-Dioxygenase, domain 1"/>
    <property type="match status" value="1"/>
</dbReference>
<feature type="non-terminal residue" evidence="1">
    <location>
        <position position="71"/>
    </location>
</feature>
<reference evidence="1 2" key="1">
    <citation type="journal article" date="2019" name="Nat. Microbiol.">
        <title>Mediterranean grassland soil C-N compound turnover is dependent on rainfall and depth, and is mediated by genomically divergent microorganisms.</title>
        <authorList>
            <person name="Diamond S."/>
            <person name="Andeer P.F."/>
            <person name="Li Z."/>
            <person name="Crits-Christoph A."/>
            <person name="Burstein D."/>
            <person name="Anantharaman K."/>
            <person name="Lane K.R."/>
            <person name="Thomas B.C."/>
            <person name="Pan C."/>
            <person name="Northen T.R."/>
            <person name="Banfield J.F."/>
        </authorList>
    </citation>
    <scope>NUCLEOTIDE SEQUENCE [LARGE SCALE GENOMIC DNA]</scope>
    <source>
        <strain evidence="1">WS_10</strain>
    </source>
</reference>
<gene>
    <name evidence="1" type="ORF">E6K80_14070</name>
</gene>